<accession>A0A4P9Y2T1</accession>
<protein>
    <submittedName>
        <fullName evidence="8">Uncharacterized protein</fullName>
    </submittedName>
</protein>
<feature type="transmembrane region" description="Helical" evidence="7">
    <location>
        <begin position="148"/>
        <end position="167"/>
    </location>
</feature>
<dbReference type="PANTHER" id="PTHR10332:SF88">
    <property type="entry name" value="EQUILIBRATIVE NUCLEOSIDE TRANSPORTER 1, ISOFORM A"/>
    <property type="match status" value="1"/>
</dbReference>
<evidence type="ECO:0000313" key="8">
    <source>
        <dbReference type="EMBL" id="RKP13155.1"/>
    </source>
</evidence>
<dbReference type="PANTHER" id="PTHR10332">
    <property type="entry name" value="EQUILIBRATIVE NUCLEOSIDE TRANSPORTER"/>
    <property type="match status" value="1"/>
</dbReference>
<feature type="transmembrane region" description="Helical" evidence="7">
    <location>
        <begin position="109"/>
        <end position="128"/>
    </location>
</feature>
<evidence type="ECO:0000313" key="9">
    <source>
        <dbReference type="Proteomes" id="UP000267251"/>
    </source>
</evidence>
<dbReference type="InterPro" id="IPR002259">
    <property type="entry name" value="Eqnu_transpt"/>
</dbReference>
<dbReference type="OrthoDB" id="46396at2759"/>
<keyword evidence="4 7" id="KW-0812">Transmembrane</keyword>
<feature type="transmembrane region" description="Helical" evidence="7">
    <location>
        <begin position="20"/>
        <end position="43"/>
    </location>
</feature>
<evidence type="ECO:0000256" key="5">
    <source>
        <dbReference type="ARBA" id="ARBA00022989"/>
    </source>
</evidence>
<comment type="subcellular location">
    <subcellularLocation>
        <location evidence="1">Membrane</location>
        <topology evidence="1">Multi-pass membrane protein</topology>
    </subcellularLocation>
</comment>
<feature type="transmembrane region" description="Helical" evidence="7">
    <location>
        <begin position="82"/>
        <end position="102"/>
    </location>
</feature>
<keyword evidence="6 7" id="KW-0472">Membrane</keyword>
<comment type="similarity">
    <text evidence="2">Belongs to the SLC29A/ENT transporter (TC 2.A.57) family.</text>
</comment>
<evidence type="ECO:0000256" key="2">
    <source>
        <dbReference type="ARBA" id="ARBA00007965"/>
    </source>
</evidence>
<evidence type="ECO:0000256" key="1">
    <source>
        <dbReference type="ARBA" id="ARBA00004141"/>
    </source>
</evidence>
<evidence type="ECO:0000256" key="3">
    <source>
        <dbReference type="ARBA" id="ARBA00022448"/>
    </source>
</evidence>
<evidence type="ECO:0000256" key="4">
    <source>
        <dbReference type="ARBA" id="ARBA00022692"/>
    </source>
</evidence>
<dbReference type="AlphaFoldDB" id="A0A4P9Y2T1"/>
<evidence type="ECO:0000256" key="7">
    <source>
        <dbReference type="SAM" id="Phobius"/>
    </source>
</evidence>
<organism evidence="8 9">
    <name type="scientific">Piptocephalis cylindrospora</name>
    <dbReference type="NCBI Taxonomy" id="1907219"/>
    <lineage>
        <taxon>Eukaryota</taxon>
        <taxon>Fungi</taxon>
        <taxon>Fungi incertae sedis</taxon>
        <taxon>Zoopagomycota</taxon>
        <taxon>Zoopagomycotina</taxon>
        <taxon>Zoopagomycetes</taxon>
        <taxon>Zoopagales</taxon>
        <taxon>Piptocephalidaceae</taxon>
        <taxon>Piptocephalis</taxon>
    </lineage>
</organism>
<dbReference type="Proteomes" id="UP000267251">
    <property type="component" value="Unassembled WGS sequence"/>
</dbReference>
<reference evidence="9" key="1">
    <citation type="journal article" date="2018" name="Nat. Microbiol.">
        <title>Leveraging single-cell genomics to expand the fungal tree of life.</title>
        <authorList>
            <person name="Ahrendt S.R."/>
            <person name="Quandt C.A."/>
            <person name="Ciobanu D."/>
            <person name="Clum A."/>
            <person name="Salamov A."/>
            <person name="Andreopoulos B."/>
            <person name="Cheng J.F."/>
            <person name="Woyke T."/>
            <person name="Pelin A."/>
            <person name="Henrissat B."/>
            <person name="Reynolds N.K."/>
            <person name="Benny G.L."/>
            <person name="Smith M.E."/>
            <person name="James T.Y."/>
            <person name="Grigoriev I.V."/>
        </authorList>
    </citation>
    <scope>NUCLEOTIDE SEQUENCE [LARGE SCALE GENOMIC DNA]</scope>
</reference>
<proteinExistence type="inferred from homology"/>
<keyword evidence="3" id="KW-0813">Transport</keyword>
<feature type="transmembrane region" description="Helical" evidence="7">
    <location>
        <begin position="55"/>
        <end position="76"/>
    </location>
</feature>
<evidence type="ECO:0000256" key="6">
    <source>
        <dbReference type="ARBA" id="ARBA00023136"/>
    </source>
</evidence>
<dbReference type="GO" id="GO:0005337">
    <property type="term" value="F:nucleoside transmembrane transporter activity"/>
    <property type="evidence" value="ECO:0007669"/>
    <property type="project" value="InterPro"/>
</dbReference>
<dbReference type="EMBL" id="KZ988093">
    <property type="protein sequence ID" value="RKP13155.1"/>
    <property type="molecule type" value="Genomic_DNA"/>
</dbReference>
<name>A0A4P9Y2T1_9FUNG</name>
<sequence>MARYRYAQQHPLHPPKDYWLAAYFSFVIQGIHTLLPFNVFITANEYFSRSFQGSPYAWTFQNFFTFASLFTGLARANYDQQIILASAINVIAFVILLILTLVPKLPPVTAFAVSMALLILTSATSAYLQNAFFALSSHYPSLYVQGIMTGQGLAGVLASAIPLAILLGTVESDHSAVPEASVAYRA</sequence>
<gene>
    <name evidence="8" type="ORF">BJ684DRAFT_16411</name>
</gene>
<keyword evidence="9" id="KW-1185">Reference proteome</keyword>
<feature type="non-terminal residue" evidence="8">
    <location>
        <position position="186"/>
    </location>
</feature>
<keyword evidence="5 7" id="KW-1133">Transmembrane helix</keyword>
<dbReference type="Pfam" id="PF01733">
    <property type="entry name" value="Nucleoside_tran"/>
    <property type="match status" value="1"/>
</dbReference>
<dbReference type="GO" id="GO:0005886">
    <property type="term" value="C:plasma membrane"/>
    <property type="evidence" value="ECO:0007669"/>
    <property type="project" value="TreeGrafter"/>
</dbReference>